<feature type="region of interest" description="Disordered" evidence="1">
    <location>
        <begin position="63"/>
        <end position="133"/>
    </location>
</feature>
<dbReference type="AlphaFoldDB" id="A0A074YE92"/>
<proteinExistence type="predicted"/>
<dbReference type="PANTHER" id="PTHR37540:SF5">
    <property type="entry name" value="TRANSCRIPTION FACTOR DOMAIN-CONTAINING PROTEIN"/>
    <property type="match status" value="1"/>
</dbReference>
<organism evidence="2 3">
    <name type="scientific">Aureobasidium subglaciale (strain EXF-2481)</name>
    <name type="common">Aureobasidium pullulans var. subglaciale</name>
    <dbReference type="NCBI Taxonomy" id="1043005"/>
    <lineage>
        <taxon>Eukaryota</taxon>
        <taxon>Fungi</taxon>
        <taxon>Dikarya</taxon>
        <taxon>Ascomycota</taxon>
        <taxon>Pezizomycotina</taxon>
        <taxon>Dothideomycetes</taxon>
        <taxon>Dothideomycetidae</taxon>
        <taxon>Dothideales</taxon>
        <taxon>Saccotheciaceae</taxon>
        <taxon>Aureobasidium</taxon>
    </lineage>
</organism>
<feature type="compositionally biased region" description="Polar residues" evidence="1">
    <location>
        <begin position="110"/>
        <end position="125"/>
    </location>
</feature>
<dbReference type="HOGENOM" id="CLU_021538_0_0_1"/>
<accession>A0A074YE92</accession>
<keyword evidence="3" id="KW-1185">Reference proteome</keyword>
<evidence type="ECO:0008006" key="4">
    <source>
        <dbReference type="Google" id="ProtNLM"/>
    </source>
</evidence>
<dbReference type="Proteomes" id="UP000030641">
    <property type="component" value="Unassembled WGS sequence"/>
</dbReference>
<reference evidence="2 3" key="1">
    <citation type="journal article" date="2014" name="BMC Genomics">
        <title>Genome sequencing of four Aureobasidium pullulans varieties: biotechnological potential, stress tolerance, and description of new species.</title>
        <authorList>
            <person name="Gostin Ar C."/>
            <person name="Ohm R.A."/>
            <person name="Kogej T."/>
            <person name="Sonjak S."/>
            <person name="Turk M."/>
            <person name="Zajc J."/>
            <person name="Zalar P."/>
            <person name="Grube M."/>
            <person name="Sun H."/>
            <person name="Han J."/>
            <person name="Sharma A."/>
            <person name="Chiniquy J."/>
            <person name="Ngan C.Y."/>
            <person name="Lipzen A."/>
            <person name="Barry K."/>
            <person name="Grigoriev I.V."/>
            <person name="Gunde-Cimerman N."/>
        </authorList>
    </citation>
    <scope>NUCLEOTIDE SEQUENCE [LARGE SCALE GENOMIC DNA]</scope>
    <source>
        <strain evidence="2 3">EXF-2481</strain>
    </source>
</reference>
<name>A0A074YE92_AURSE</name>
<protein>
    <recommendedName>
        <fullName evidence="4">Transcription factor domain-containing protein</fullName>
    </recommendedName>
</protein>
<feature type="compositionally biased region" description="Basic and acidic residues" evidence="1">
    <location>
        <begin position="89"/>
        <end position="108"/>
    </location>
</feature>
<dbReference type="EMBL" id="KL584762">
    <property type="protein sequence ID" value="KEQ94389.1"/>
    <property type="molecule type" value="Genomic_DNA"/>
</dbReference>
<dbReference type="GeneID" id="25364161"/>
<dbReference type="OrthoDB" id="4159781at2759"/>
<evidence type="ECO:0000313" key="3">
    <source>
        <dbReference type="Proteomes" id="UP000030641"/>
    </source>
</evidence>
<evidence type="ECO:0000313" key="2">
    <source>
        <dbReference type="EMBL" id="KEQ94389.1"/>
    </source>
</evidence>
<dbReference type="Pfam" id="PF11951">
    <property type="entry name" value="Fungal_trans_2"/>
    <property type="match status" value="1"/>
</dbReference>
<feature type="region of interest" description="Disordered" evidence="1">
    <location>
        <begin position="1"/>
        <end position="25"/>
    </location>
</feature>
<feature type="compositionally biased region" description="Polar residues" evidence="1">
    <location>
        <begin position="10"/>
        <end position="25"/>
    </location>
</feature>
<dbReference type="PANTHER" id="PTHR37540">
    <property type="entry name" value="TRANSCRIPTION FACTOR (ACR-2), PUTATIVE-RELATED-RELATED"/>
    <property type="match status" value="1"/>
</dbReference>
<dbReference type="InParanoid" id="A0A074YE92"/>
<dbReference type="InterPro" id="IPR021858">
    <property type="entry name" value="Fun_TF"/>
</dbReference>
<dbReference type="RefSeq" id="XP_013342826.1">
    <property type="nucleotide sequence ID" value="XM_013487372.1"/>
</dbReference>
<sequence>MMINRRVSRRSPSPTEQDIGQEDGNQLSNLTWIMITDPNQSRDKEMMRNVRIQVMNDYLIKERRNPNSTDSRVRRISRAGRVIPGASADSRKRSDTSERRSQSPRARDSAINSAFPSPKITSRAQIPQDPPTSRCDAEIELLTPYLASKAELAGIGARLDVFNATPKFDGEHVDVRMLKHNCTTYFGSQAMCKRWAPMLFAGRAAFLSTLCISSAYLDMMQMDFSNVKTSNSIESVRTLTVREQTVQLISEGLSDPETCCSDANIVSVLHLLYGEMIVACDQALQWHEEGLHTMVEYRGGLDQLGGDGLLAAMVTIEIFELSVFRETKPRQQYLDYARHISNSSVRDRISAIPESPLYYPAGLHHTLGRTRRCDEDTLDLINLTRDLTQAVLALQNASAVDTFPEEICGPAIPRKTYTEQEAQALHRKKSNATDQIVALEAHNDAVYEATRLCALLYATAIHCSTPFSTAARSFPRQNGTLNIVLQIRDHLASTDLSNCWDSMVGILFWCTLVTGAACHDADDQDVEVLATKKWMVALAIRCSILLTFQHTDAVVRILRTILAVQSTLGDQTEGRESQISIPGGF</sequence>
<evidence type="ECO:0000256" key="1">
    <source>
        <dbReference type="SAM" id="MobiDB-lite"/>
    </source>
</evidence>
<dbReference type="STRING" id="1043005.A0A074YE92"/>
<dbReference type="OMA" id="CIMLCFE"/>
<gene>
    <name evidence="2" type="ORF">AUEXF2481DRAFT_30366</name>
</gene>